<name>A0A1F7XFI5_9BACT</name>
<reference evidence="1 2" key="1">
    <citation type="journal article" date="2016" name="Nat. Commun.">
        <title>Thousands of microbial genomes shed light on interconnected biogeochemical processes in an aquifer system.</title>
        <authorList>
            <person name="Anantharaman K."/>
            <person name="Brown C.T."/>
            <person name="Hug L.A."/>
            <person name="Sharon I."/>
            <person name="Castelle C.J."/>
            <person name="Probst A.J."/>
            <person name="Thomas B.C."/>
            <person name="Singh A."/>
            <person name="Wilkins M.J."/>
            <person name="Karaoz U."/>
            <person name="Brodie E.L."/>
            <person name="Williams K.H."/>
            <person name="Hubbard S.S."/>
            <person name="Banfield J.F."/>
        </authorList>
    </citation>
    <scope>NUCLEOTIDE SEQUENCE [LARGE SCALE GENOMIC DNA]</scope>
</reference>
<sequence length="81" mass="8836">MPRFLRRGLPKAVPRFMAERFIIPGSPVAQAIAAINSKTDLAETVFTFLPVFGLTKSQSEPLSAFSINSSVIPTDIFVLGR</sequence>
<accession>A0A1F7XFI5</accession>
<evidence type="ECO:0000313" key="1">
    <source>
        <dbReference type="EMBL" id="OGM13772.1"/>
    </source>
</evidence>
<comment type="caution">
    <text evidence="1">The sequence shown here is derived from an EMBL/GenBank/DDBJ whole genome shotgun (WGS) entry which is preliminary data.</text>
</comment>
<organism evidence="1 2">
    <name type="scientific">Candidatus Woesebacteria bacterium RBG_16_39_8b</name>
    <dbReference type="NCBI Taxonomy" id="1802482"/>
    <lineage>
        <taxon>Bacteria</taxon>
        <taxon>Candidatus Woeseibacteriota</taxon>
    </lineage>
</organism>
<dbReference type="AlphaFoldDB" id="A0A1F7XFI5"/>
<evidence type="ECO:0000313" key="2">
    <source>
        <dbReference type="Proteomes" id="UP000179013"/>
    </source>
</evidence>
<dbReference type="Proteomes" id="UP000179013">
    <property type="component" value="Unassembled WGS sequence"/>
</dbReference>
<gene>
    <name evidence="1" type="ORF">A2V80_03675</name>
</gene>
<proteinExistence type="predicted"/>
<protein>
    <submittedName>
        <fullName evidence="1">Uncharacterized protein</fullName>
    </submittedName>
</protein>
<dbReference type="EMBL" id="MGFU01000009">
    <property type="protein sequence ID" value="OGM13772.1"/>
    <property type="molecule type" value="Genomic_DNA"/>
</dbReference>